<feature type="transmembrane region" description="Helical" evidence="1">
    <location>
        <begin position="12"/>
        <end position="33"/>
    </location>
</feature>
<name>A0A1S8SB84_CLOBE</name>
<keyword evidence="1" id="KW-0472">Membrane</keyword>
<evidence type="ECO:0000313" key="4">
    <source>
        <dbReference type="Proteomes" id="UP000190973"/>
    </source>
</evidence>
<evidence type="ECO:0000313" key="3">
    <source>
        <dbReference type="EMBL" id="OOM62731.1"/>
    </source>
</evidence>
<accession>A0A1S8SB84</accession>
<gene>
    <name evidence="3" type="ORF">CLBCK_15000</name>
</gene>
<dbReference type="AlphaFoldDB" id="A0A1S8SB84"/>
<evidence type="ECO:0000259" key="2">
    <source>
        <dbReference type="Pfam" id="PF04892"/>
    </source>
</evidence>
<dbReference type="EMBL" id="LZZI01000019">
    <property type="protein sequence ID" value="OOM62731.1"/>
    <property type="molecule type" value="Genomic_DNA"/>
</dbReference>
<dbReference type="RefSeq" id="WP_077838191.1">
    <property type="nucleotide sequence ID" value="NZ_JABTAE010000001.1"/>
</dbReference>
<dbReference type="InterPro" id="IPR006976">
    <property type="entry name" value="VanZ-like"/>
</dbReference>
<keyword evidence="1" id="KW-1133">Transmembrane helix</keyword>
<comment type="caution">
    <text evidence="3">The sequence shown here is derived from an EMBL/GenBank/DDBJ whole genome shotgun (WGS) entry which is preliminary data.</text>
</comment>
<evidence type="ECO:0000256" key="1">
    <source>
        <dbReference type="SAM" id="Phobius"/>
    </source>
</evidence>
<feature type="transmembrane region" description="Helical" evidence="1">
    <location>
        <begin position="93"/>
        <end position="112"/>
    </location>
</feature>
<feature type="domain" description="VanZ-like" evidence="2">
    <location>
        <begin position="17"/>
        <end position="135"/>
    </location>
</feature>
<feature type="transmembrane region" description="Helical" evidence="1">
    <location>
        <begin position="118"/>
        <end position="139"/>
    </location>
</feature>
<protein>
    <submittedName>
        <fullName evidence="3">VanZ like family protein</fullName>
    </submittedName>
</protein>
<proteinExistence type="predicted"/>
<keyword evidence="1" id="KW-0812">Transmembrane</keyword>
<dbReference type="Proteomes" id="UP000190973">
    <property type="component" value="Unassembled WGS sequence"/>
</dbReference>
<sequence length="172" mass="19495">MENKKTKQEILTICLLLVYLIVLTWIILFKMQFSLKELGYFRSINIIPFHESVIVNGRIEFSEIYDNILIFVPFGIYIGMINSKWSFVKKTALIASVSLLYEVLQFIFAIGASDITDIIGNTFGGIVGITIYGVFLKLFKTEFKANKIMNIIALVGTILVILLLAFLVLVNN</sequence>
<dbReference type="PANTHER" id="PTHR36834:SF2">
    <property type="entry name" value="MEMBRANE PROTEIN"/>
    <property type="match status" value="1"/>
</dbReference>
<dbReference type="PANTHER" id="PTHR36834">
    <property type="entry name" value="MEMBRANE PROTEIN-RELATED"/>
    <property type="match status" value="1"/>
</dbReference>
<organism evidence="3 4">
    <name type="scientific">Clostridium beijerinckii</name>
    <name type="common">Clostridium MP</name>
    <dbReference type="NCBI Taxonomy" id="1520"/>
    <lineage>
        <taxon>Bacteria</taxon>
        <taxon>Bacillati</taxon>
        <taxon>Bacillota</taxon>
        <taxon>Clostridia</taxon>
        <taxon>Eubacteriales</taxon>
        <taxon>Clostridiaceae</taxon>
        <taxon>Clostridium</taxon>
    </lineage>
</organism>
<dbReference type="Pfam" id="PF04892">
    <property type="entry name" value="VanZ"/>
    <property type="match status" value="1"/>
</dbReference>
<feature type="transmembrane region" description="Helical" evidence="1">
    <location>
        <begin position="64"/>
        <end position="81"/>
    </location>
</feature>
<reference evidence="3 4" key="1">
    <citation type="submission" date="2016-05" db="EMBL/GenBank/DDBJ databases">
        <title>Microbial solvent formation.</title>
        <authorList>
            <person name="Poehlein A."/>
            <person name="Montoya Solano J.D."/>
            <person name="Flitsch S."/>
            <person name="Krabben P."/>
            <person name="Duerre P."/>
            <person name="Daniel R."/>
        </authorList>
    </citation>
    <scope>NUCLEOTIDE SEQUENCE [LARGE SCALE GENOMIC DNA]</scope>
    <source>
        <strain evidence="3 4">DSM 53</strain>
    </source>
</reference>
<dbReference type="InterPro" id="IPR053150">
    <property type="entry name" value="Teicoplanin_resist-assoc"/>
</dbReference>
<feature type="transmembrane region" description="Helical" evidence="1">
    <location>
        <begin position="151"/>
        <end position="170"/>
    </location>
</feature>